<organism evidence="1 2">
    <name type="scientific">Palleniella muris</name>
    <dbReference type="NCBI Taxonomy" id="3038145"/>
    <lineage>
        <taxon>Bacteria</taxon>
        <taxon>Pseudomonadati</taxon>
        <taxon>Bacteroidota</taxon>
        <taxon>Bacteroidia</taxon>
        <taxon>Bacteroidales</taxon>
        <taxon>Prevotellaceae</taxon>
        <taxon>Palleniella</taxon>
    </lineage>
</organism>
<reference evidence="1" key="1">
    <citation type="submission" date="2019-04" db="EMBL/GenBank/DDBJ databases">
        <title>Microbes associate with the intestines of laboratory mice.</title>
        <authorList>
            <person name="Navarre W."/>
            <person name="Wong E."/>
            <person name="Huang K."/>
            <person name="Tropini C."/>
            <person name="Ng K."/>
            <person name="Yu B."/>
        </authorList>
    </citation>
    <scope>NUCLEOTIDE SEQUENCE</scope>
    <source>
        <strain evidence="1">NM73_A23</strain>
    </source>
</reference>
<evidence type="ECO:0000313" key="2">
    <source>
        <dbReference type="Proteomes" id="UP000308886"/>
    </source>
</evidence>
<evidence type="ECO:0000313" key="1">
    <source>
        <dbReference type="EMBL" id="TGX81841.1"/>
    </source>
</evidence>
<comment type="caution">
    <text evidence="1">The sequence shown here is derived from an EMBL/GenBank/DDBJ whole genome shotgun (WGS) entry which is preliminary data.</text>
</comment>
<protein>
    <submittedName>
        <fullName evidence="1">Uncharacterized protein</fullName>
    </submittedName>
</protein>
<sequence length="206" mass="24237">MNLYVRYFDSEILVTNADDAISFLYGIDEICMNERIASDIREYYESDNRFPKRYKVRPKVYFIMIKTDADTMQAFKDYRKKSVSQANEGSMHNSFYGQGYNDYRNANVHNVESAVYSLQKEHFGWYEGSLDFKRVVTNPSTGKSEYRDTHFVARCKAMSGMDCYNRIVDHLYSRVDGRSQFPSAKGKNFRYKFLGECKPLPIEYNE</sequence>
<keyword evidence="2" id="KW-1185">Reference proteome</keyword>
<dbReference type="EMBL" id="SRZC01000013">
    <property type="protein sequence ID" value="TGX81841.1"/>
    <property type="molecule type" value="Genomic_DNA"/>
</dbReference>
<gene>
    <name evidence="1" type="ORF">E5358_08855</name>
</gene>
<name>A0AC61QPE5_9BACT</name>
<dbReference type="Proteomes" id="UP000308886">
    <property type="component" value="Unassembled WGS sequence"/>
</dbReference>
<accession>A0AC61QPE5</accession>
<proteinExistence type="predicted"/>